<dbReference type="PANTHER" id="PTHR43851">
    <property type="match status" value="1"/>
</dbReference>
<dbReference type="CDD" id="cd13970">
    <property type="entry name" value="ABC1_ADCK3"/>
    <property type="match status" value="1"/>
</dbReference>
<feature type="domain" description="ABC1 atypical kinase-like" evidence="5">
    <location>
        <begin position="76"/>
        <end position="320"/>
    </location>
</feature>
<evidence type="ECO:0000256" key="3">
    <source>
        <dbReference type="ARBA" id="ARBA00022741"/>
    </source>
</evidence>
<evidence type="ECO:0000313" key="6">
    <source>
        <dbReference type="EMBL" id="CAE0674162.1"/>
    </source>
</evidence>
<dbReference type="InterPro" id="IPR004147">
    <property type="entry name" value="ABC1_dom"/>
</dbReference>
<dbReference type="GO" id="GO:0005524">
    <property type="term" value="F:ATP binding"/>
    <property type="evidence" value="ECO:0007669"/>
    <property type="project" value="UniProtKB-KW"/>
</dbReference>
<dbReference type="InterPro" id="IPR051409">
    <property type="entry name" value="Atypical_kinase_ADCK"/>
</dbReference>
<keyword evidence="3" id="KW-0547">Nucleotide-binding</keyword>
<dbReference type="InterPro" id="IPR011009">
    <property type="entry name" value="Kinase-like_dom_sf"/>
</dbReference>
<dbReference type="AlphaFoldDB" id="A0A7S3Z7B2"/>
<keyword evidence="2" id="KW-0808">Transferase</keyword>
<keyword evidence="4" id="KW-0067">ATP-binding</keyword>
<dbReference type="PANTHER" id="PTHR43851:SF3">
    <property type="entry name" value="COENZYME Q8"/>
    <property type="match status" value="1"/>
</dbReference>
<evidence type="ECO:0000256" key="2">
    <source>
        <dbReference type="ARBA" id="ARBA00022679"/>
    </source>
</evidence>
<dbReference type="GO" id="GO:0006744">
    <property type="term" value="P:ubiquinone biosynthetic process"/>
    <property type="evidence" value="ECO:0007669"/>
    <property type="project" value="TreeGrafter"/>
</dbReference>
<dbReference type="Pfam" id="PF03109">
    <property type="entry name" value="ABC1"/>
    <property type="match status" value="1"/>
</dbReference>
<dbReference type="InterPro" id="IPR034646">
    <property type="entry name" value="ADCK3_dom"/>
</dbReference>
<dbReference type="Gene3D" id="1.10.510.10">
    <property type="entry name" value="Transferase(Phosphotransferase) domain 1"/>
    <property type="match status" value="1"/>
</dbReference>
<sequence>MVGFGGMAAKMAFQSSFGSSKGAADGGGGWMSEAVAETFAEELCRMRGAALKIGQILSLQDSQTLPAPLAKALERVRTEANVMPKWQLEEVMKENFGENWREKFKVFDEEPFAAASIGQVHEAETHEGEKVAVKVQYPGVARGIDADMANVERIIQLGGFLPKGLFLDRIIKTAKEELSLECDYLREAKNQMAFRDMLAKELGEGGYGVPRVHENLTSAQVLTSDWVEGEPVDLLANDSDQKIRDSVSDRMLGLVLRELFQFRLVQSDPNWSNFLYDKDTDTLHLIDFGATNEYPSKFVEQYLQLVWACADKDRNAILRHSKEIGFLSGRESAAMIKAHVEAAYVMGEPFSTEEEFDFSTFKHGERMAEQGQVFLKERLVPPPKEVYTLHRKLFGAISTCVKLRARVACRKRLAEYSKEVASTQSP</sequence>
<organism evidence="6">
    <name type="scientific">Lotharella globosa</name>
    <dbReference type="NCBI Taxonomy" id="91324"/>
    <lineage>
        <taxon>Eukaryota</taxon>
        <taxon>Sar</taxon>
        <taxon>Rhizaria</taxon>
        <taxon>Cercozoa</taxon>
        <taxon>Chlorarachniophyceae</taxon>
        <taxon>Lotharella</taxon>
    </lineage>
</organism>
<dbReference type="EMBL" id="HBIV01036288">
    <property type="protein sequence ID" value="CAE0674162.1"/>
    <property type="molecule type" value="Transcribed_RNA"/>
</dbReference>
<dbReference type="GO" id="GO:0016740">
    <property type="term" value="F:transferase activity"/>
    <property type="evidence" value="ECO:0007669"/>
    <property type="project" value="UniProtKB-KW"/>
</dbReference>
<gene>
    <name evidence="6" type="ORF">LGLO00237_LOCUS25936</name>
</gene>
<protein>
    <recommendedName>
        <fullName evidence="5">ABC1 atypical kinase-like domain-containing protein</fullName>
    </recommendedName>
</protein>
<reference evidence="6" key="1">
    <citation type="submission" date="2021-01" db="EMBL/GenBank/DDBJ databases">
        <authorList>
            <person name="Corre E."/>
            <person name="Pelletier E."/>
            <person name="Niang G."/>
            <person name="Scheremetjew M."/>
            <person name="Finn R."/>
            <person name="Kale V."/>
            <person name="Holt S."/>
            <person name="Cochrane G."/>
            <person name="Meng A."/>
            <person name="Brown T."/>
            <person name="Cohen L."/>
        </authorList>
    </citation>
    <scope>NUCLEOTIDE SEQUENCE</scope>
    <source>
        <strain evidence="6">CCCM811</strain>
    </source>
</reference>
<name>A0A7S3Z7B2_9EUKA</name>
<accession>A0A7S3Z7B2</accession>
<evidence type="ECO:0000256" key="4">
    <source>
        <dbReference type="ARBA" id="ARBA00022840"/>
    </source>
</evidence>
<evidence type="ECO:0000259" key="5">
    <source>
        <dbReference type="Pfam" id="PF03109"/>
    </source>
</evidence>
<dbReference type="SUPFAM" id="SSF56112">
    <property type="entry name" value="Protein kinase-like (PK-like)"/>
    <property type="match status" value="1"/>
</dbReference>
<proteinExistence type="inferred from homology"/>
<comment type="similarity">
    <text evidence="1">Belongs to the protein kinase superfamily. ADCK protein kinase family.</text>
</comment>
<evidence type="ECO:0000256" key="1">
    <source>
        <dbReference type="ARBA" id="ARBA00009670"/>
    </source>
</evidence>